<evidence type="ECO:0000313" key="5">
    <source>
        <dbReference type="EMBL" id="TDF94103.1"/>
    </source>
</evidence>
<dbReference type="PANTHER" id="PTHR48080:SF2">
    <property type="entry name" value="D-GALACTONATE DEHYDRATASE"/>
    <property type="match status" value="1"/>
</dbReference>
<dbReference type="SMART" id="SM00922">
    <property type="entry name" value="MR_MLE"/>
    <property type="match status" value="1"/>
</dbReference>
<dbReference type="EC" id="4.2.1.6" evidence="5"/>
<dbReference type="InterPro" id="IPR013341">
    <property type="entry name" value="Mandelate_racemase_N_dom"/>
</dbReference>
<dbReference type="GO" id="GO:0046872">
    <property type="term" value="F:metal ion binding"/>
    <property type="evidence" value="ECO:0007669"/>
    <property type="project" value="UniProtKB-KW"/>
</dbReference>
<dbReference type="SUPFAM" id="SSF54826">
    <property type="entry name" value="Enolase N-terminal domain-like"/>
    <property type="match status" value="1"/>
</dbReference>
<dbReference type="InterPro" id="IPR036849">
    <property type="entry name" value="Enolase-like_C_sf"/>
</dbReference>
<dbReference type="OrthoDB" id="9774531at2"/>
<dbReference type="Gene3D" id="3.30.390.10">
    <property type="entry name" value="Enolase-like, N-terminal domain"/>
    <property type="match status" value="1"/>
</dbReference>
<dbReference type="Gene3D" id="3.20.20.120">
    <property type="entry name" value="Enolase-like C-terminal domain"/>
    <property type="match status" value="1"/>
</dbReference>
<reference evidence="5 6" key="1">
    <citation type="submission" date="2019-03" db="EMBL/GenBank/DDBJ databases">
        <title>This is whole genome sequence of Paenibacillus sp MS74 strain.</title>
        <authorList>
            <person name="Trinh H.N."/>
        </authorList>
    </citation>
    <scope>NUCLEOTIDE SEQUENCE [LARGE SCALE GENOMIC DNA]</scope>
    <source>
        <strain evidence="5 6">MS74</strain>
    </source>
</reference>
<dbReference type="Pfam" id="PF13378">
    <property type="entry name" value="MR_MLE_C"/>
    <property type="match status" value="1"/>
</dbReference>
<feature type="region of interest" description="Disordered" evidence="3">
    <location>
        <begin position="1"/>
        <end position="23"/>
    </location>
</feature>
<dbReference type="CDD" id="cd03316">
    <property type="entry name" value="MR_like"/>
    <property type="match status" value="1"/>
</dbReference>
<keyword evidence="2 5" id="KW-0456">Lyase</keyword>
<dbReference type="SFLD" id="SFLDG00179">
    <property type="entry name" value="mandelate_racemase"/>
    <property type="match status" value="1"/>
</dbReference>
<keyword evidence="1" id="KW-0479">Metal-binding</keyword>
<comment type="caution">
    <text evidence="5">The sequence shown here is derived from an EMBL/GenBank/DDBJ whole genome shotgun (WGS) entry which is preliminary data.</text>
</comment>
<dbReference type="PROSITE" id="PS00908">
    <property type="entry name" value="MR_MLE_1"/>
    <property type="match status" value="1"/>
</dbReference>
<evidence type="ECO:0000256" key="1">
    <source>
        <dbReference type="ARBA" id="ARBA00022723"/>
    </source>
</evidence>
<evidence type="ECO:0000313" key="6">
    <source>
        <dbReference type="Proteomes" id="UP000295636"/>
    </source>
</evidence>
<organism evidence="5 6">
    <name type="scientific">Paenibacillus piri</name>
    <dbReference type="NCBI Taxonomy" id="2547395"/>
    <lineage>
        <taxon>Bacteria</taxon>
        <taxon>Bacillati</taxon>
        <taxon>Bacillota</taxon>
        <taxon>Bacilli</taxon>
        <taxon>Bacillales</taxon>
        <taxon>Paenibacillaceae</taxon>
        <taxon>Paenibacillus</taxon>
    </lineage>
</organism>
<dbReference type="InterPro" id="IPR029065">
    <property type="entry name" value="Enolase_C-like"/>
</dbReference>
<name>A0A4R5KFM0_9BACL</name>
<gene>
    <name evidence="5" type="primary">dgoD</name>
    <name evidence="5" type="ORF">E1757_24745</name>
</gene>
<sequence length="431" mass="48215">MRWTARFETGSGREPMGTARDNARCNNRQFNRSTFDIRLSELRGPRVYDTMRRHRSMKITDIICIHTKGVYVKVETDEGIAGYGEGTNFTPKAVVGMIEEMKPYIIGEDPQRIEYLWQACFRRLFARGGPVTGSAIAAIDMALWDIKGKKLGVPVYQLLGGLARNRVRLYGHVTGHSAEEIASNAKKLADKGITAIRYRGFHDTDAIHLHDHKRAVLQQVEYTEAIRAAVGNSVDLIVECHGRYDADYAVMLAREIKRFRPLYIEDPIRHENPQALRRIRSYTDIPLATGERGHNKWDFRELLTDGLVDYVRPDVCWCGGISEIRKIAAMAEMYHVQVVPHNTQGPLGTAASLHASLSMPNVAMMELPWAGKDAPPADAASPWPVIEDGYAYPPTGPGLGIRFNEELAASLPAPSKLLPRLNAIDGSVRDW</sequence>
<dbReference type="AlphaFoldDB" id="A0A4R5KFM0"/>
<feature type="domain" description="Mandelate racemase/muconate lactonizing enzyme C-terminal" evidence="4">
    <location>
        <begin position="178"/>
        <end position="286"/>
    </location>
</feature>
<protein>
    <submittedName>
        <fullName evidence="5">Galactonate dehydratase</fullName>
        <ecNumber evidence="5">4.2.1.6</ecNumber>
    </submittedName>
</protein>
<evidence type="ECO:0000259" key="4">
    <source>
        <dbReference type="SMART" id="SM00922"/>
    </source>
</evidence>
<dbReference type="InterPro" id="IPR029017">
    <property type="entry name" value="Enolase-like_N"/>
</dbReference>
<accession>A0A4R5KFM0</accession>
<dbReference type="PANTHER" id="PTHR48080">
    <property type="entry name" value="D-GALACTONATE DEHYDRATASE-RELATED"/>
    <property type="match status" value="1"/>
</dbReference>
<dbReference type="InterPro" id="IPR034593">
    <property type="entry name" value="DgoD-like"/>
</dbReference>
<proteinExistence type="predicted"/>
<dbReference type="NCBIfam" id="NF010624">
    <property type="entry name" value="PRK14017.1"/>
    <property type="match status" value="1"/>
</dbReference>
<evidence type="ECO:0000256" key="3">
    <source>
        <dbReference type="SAM" id="MobiDB-lite"/>
    </source>
</evidence>
<keyword evidence="6" id="KW-1185">Reference proteome</keyword>
<dbReference type="GO" id="GO:0008869">
    <property type="term" value="F:galactonate dehydratase activity"/>
    <property type="evidence" value="ECO:0007669"/>
    <property type="project" value="UniProtKB-EC"/>
</dbReference>
<dbReference type="InterPro" id="IPR013342">
    <property type="entry name" value="Mandelate_racemase_C"/>
</dbReference>
<dbReference type="EMBL" id="SMRT01000014">
    <property type="protein sequence ID" value="TDF94103.1"/>
    <property type="molecule type" value="Genomic_DNA"/>
</dbReference>
<dbReference type="GO" id="GO:0009063">
    <property type="term" value="P:amino acid catabolic process"/>
    <property type="evidence" value="ECO:0007669"/>
    <property type="project" value="InterPro"/>
</dbReference>
<dbReference type="SUPFAM" id="SSF51604">
    <property type="entry name" value="Enolase C-terminal domain-like"/>
    <property type="match status" value="1"/>
</dbReference>
<dbReference type="Proteomes" id="UP000295636">
    <property type="component" value="Unassembled WGS sequence"/>
</dbReference>
<dbReference type="SFLD" id="SFLDS00001">
    <property type="entry name" value="Enolase"/>
    <property type="match status" value="1"/>
</dbReference>
<dbReference type="InterPro" id="IPR018110">
    <property type="entry name" value="Mandel_Rmase/mucon_lact_enz_CS"/>
</dbReference>
<dbReference type="Pfam" id="PF02746">
    <property type="entry name" value="MR_MLE_N"/>
    <property type="match status" value="1"/>
</dbReference>
<evidence type="ECO:0000256" key="2">
    <source>
        <dbReference type="ARBA" id="ARBA00023239"/>
    </source>
</evidence>